<dbReference type="InterPro" id="IPR006690">
    <property type="entry name" value="OMPA-like_CS"/>
</dbReference>
<dbReference type="PANTHER" id="PTHR30329:SF21">
    <property type="entry name" value="LIPOPROTEIN YIAD-RELATED"/>
    <property type="match status" value="1"/>
</dbReference>
<dbReference type="CDD" id="cd07185">
    <property type="entry name" value="OmpA_C-like"/>
    <property type="match status" value="1"/>
</dbReference>
<dbReference type="AlphaFoldDB" id="A0A1M4VRX9"/>
<dbReference type="Gene3D" id="3.30.1330.60">
    <property type="entry name" value="OmpA-like domain"/>
    <property type="match status" value="1"/>
</dbReference>
<dbReference type="Pfam" id="PF14346">
    <property type="entry name" value="DUF4398"/>
    <property type="match status" value="1"/>
</dbReference>
<dbReference type="EMBL" id="FQUK01000012">
    <property type="protein sequence ID" value="SHE71600.1"/>
    <property type="molecule type" value="Genomic_DNA"/>
</dbReference>
<dbReference type="PROSITE" id="PS51257">
    <property type="entry name" value="PROKAR_LIPOPROTEIN"/>
    <property type="match status" value="1"/>
</dbReference>
<proteinExistence type="predicted"/>
<evidence type="ECO:0000256" key="3">
    <source>
        <dbReference type="ARBA" id="ARBA00023237"/>
    </source>
</evidence>
<dbReference type="InterPro" id="IPR025511">
    <property type="entry name" value="DUF4398"/>
</dbReference>
<feature type="coiled-coil region" evidence="5">
    <location>
        <begin position="189"/>
        <end position="270"/>
    </location>
</feature>
<evidence type="ECO:0000256" key="5">
    <source>
        <dbReference type="SAM" id="Coils"/>
    </source>
</evidence>
<dbReference type="PROSITE" id="PS51123">
    <property type="entry name" value="OMPA_2"/>
    <property type="match status" value="1"/>
</dbReference>
<comment type="subcellular location">
    <subcellularLocation>
        <location evidence="1">Cell outer membrane</location>
    </subcellularLocation>
</comment>
<evidence type="ECO:0000313" key="8">
    <source>
        <dbReference type="Proteomes" id="UP000242857"/>
    </source>
</evidence>
<protein>
    <submittedName>
        <fullName evidence="7">Outer membrane protein OmpA</fullName>
    </submittedName>
</protein>
<dbReference type="PRINTS" id="PR01021">
    <property type="entry name" value="OMPADOMAIN"/>
</dbReference>
<evidence type="ECO:0000256" key="1">
    <source>
        <dbReference type="ARBA" id="ARBA00004442"/>
    </source>
</evidence>
<dbReference type="Proteomes" id="UP000242857">
    <property type="component" value="Unassembled WGS sequence"/>
</dbReference>
<dbReference type="InterPro" id="IPR006665">
    <property type="entry name" value="OmpA-like"/>
</dbReference>
<dbReference type="Pfam" id="PF00691">
    <property type="entry name" value="OmpA"/>
    <property type="match status" value="1"/>
</dbReference>
<organism evidence="7 8">
    <name type="scientific">Thermomonas hydrothermalis</name>
    <dbReference type="NCBI Taxonomy" id="213588"/>
    <lineage>
        <taxon>Bacteria</taxon>
        <taxon>Pseudomonadati</taxon>
        <taxon>Pseudomonadota</taxon>
        <taxon>Gammaproteobacteria</taxon>
        <taxon>Lysobacterales</taxon>
        <taxon>Lysobacteraceae</taxon>
        <taxon>Thermomonas</taxon>
    </lineage>
</organism>
<keyword evidence="8" id="KW-1185">Reference proteome</keyword>
<keyword evidence="5" id="KW-0175">Coiled coil</keyword>
<evidence type="ECO:0000313" key="7">
    <source>
        <dbReference type="EMBL" id="SHE71600.1"/>
    </source>
</evidence>
<gene>
    <name evidence="7" type="ORF">SAMN02745204_00997</name>
</gene>
<evidence type="ECO:0000256" key="4">
    <source>
        <dbReference type="PROSITE-ProRule" id="PRU00473"/>
    </source>
</evidence>
<dbReference type="InterPro" id="IPR050330">
    <property type="entry name" value="Bact_OuterMem_StrucFunc"/>
</dbReference>
<evidence type="ECO:0000256" key="2">
    <source>
        <dbReference type="ARBA" id="ARBA00023136"/>
    </source>
</evidence>
<dbReference type="PRINTS" id="PR01023">
    <property type="entry name" value="NAFLGMOTY"/>
</dbReference>
<dbReference type="SUPFAM" id="SSF103088">
    <property type="entry name" value="OmpA-like"/>
    <property type="match status" value="1"/>
</dbReference>
<dbReference type="PROSITE" id="PS01068">
    <property type="entry name" value="OMPA_1"/>
    <property type="match status" value="1"/>
</dbReference>
<dbReference type="GO" id="GO:0009279">
    <property type="term" value="C:cell outer membrane"/>
    <property type="evidence" value="ECO:0007669"/>
    <property type="project" value="UniProtKB-SubCell"/>
</dbReference>
<keyword evidence="3" id="KW-0998">Cell outer membrane</keyword>
<keyword evidence="2 4" id="KW-0472">Membrane</keyword>
<feature type="domain" description="OmpA-like" evidence="6">
    <location>
        <begin position="304"/>
        <end position="421"/>
    </location>
</feature>
<dbReference type="RefSeq" id="WP_178137891.1">
    <property type="nucleotide sequence ID" value="NZ_FQUK01000012.1"/>
</dbReference>
<dbReference type="PANTHER" id="PTHR30329">
    <property type="entry name" value="STATOR ELEMENT OF FLAGELLAR MOTOR COMPLEX"/>
    <property type="match status" value="1"/>
</dbReference>
<accession>A0A1M4VRX9</accession>
<evidence type="ECO:0000259" key="6">
    <source>
        <dbReference type="PROSITE" id="PS51123"/>
    </source>
</evidence>
<dbReference type="InterPro" id="IPR006664">
    <property type="entry name" value="OMP_bac"/>
</dbReference>
<name>A0A1M4VRX9_9GAMM</name>
<dbReference type="InterPro" id="IPR036737">
    <property type="entry name" value="OmpA-like_sf"/>
</dbReference>
<sequence>MRSSFAHFRNALNVLVVATVMQLATGCASVPPPAAELGTAQQALARAEAADADQYAADVLETARQALQAAQVAMTRGRNEEARDAAVNAATAADLAWVRSSTARVRADWQQTTQSLDALYRQLQIAAPPPPEDPLDIPPVAGSPAQRLQALEADARLNAYAQYERLQARQALATLDTVPRKALPAALARAQQRVEIAELAARVEAARRELERMQQTRSELLLEASRREAERARLEAERARLQAQVQAEEAERLRQQAQQAEAALGGAQAEEQAKAAAARAREAALARKEAELVAGAKLPPMQQDARGEVFILASNAFVSGQARLTPTAAASLKALGLYLAALPERTVQVIGHTDNQGTAAANRSLSERRAQQVRAALVAAGVARSRISAEGRGADAPVADNRTAAGRAKNRRVEIVVTIPAPADNAR</sequence>
<dbReference type="STRING" id="213588.SAMN02745204_00997"/>
<reference evidence="8" key="1">
    <citation type="submission" date="2016-11" db="EMBL/GenBank/DDBJ databases">
        <authorList>
            <person name="Varghese N."/>
            <person name="Submissions S."/>
        </authorList>
    </citation>
    <scope>NUCLEOTIDE SEQUENCE [LARGE SCALE GENOMIC DNA]</scope>
    <source>
        <strain evidence="8">DSM 14834</strain>
    </source>
</reference>
<dbReference type="Gene3D" id="1.20.1270.390">
    <property type="match status" value="1"/>
</dbReference>